<feature type="non-terminal residue" evidence="2">
    <location>
        <position position="1"/>
    </location>
</feature>
<evidence type="ECO:0000313" key="2">
    <source>
        <dbReference type="EMBL" id="KMZ57999.1"/>
    </source>
</evidence>
<protein>
    <recommendedName>
        <fullName evidence="1">AMP-activated protein kinase glycogen-binding domain-containing protein</fullName>
    </recommendedName>
</protein>
<dbReference type="AlphaFoldDB" id="A0A0K9NMI7"/>
<dbReference type="GO" id="GO:0009507">
    <property type="term" value="C:chloroplast"/>
    <property type="evidence" value="ECO:0007669"/>
    <property type="project" value="UniProtKB-ARBA"/>
</dbReference>
<dbReference type="Proteomes" id="UP000036987">
    <property type="component" value="Unassembled WGS sequence"/>
</dbReference>
<keyword evidence="3" id="KW-1185">Reference proteome</keyword>
<gene>
    <name evidence="2" type="ORF">ZOSMA_7G00280</name>
</gene>
<dbReference type="OrthoDB" id="531008at2759"/>
<dbReference type="PANTHER" id="PTHR47342">
    <property type="entry name" value="PROTEIN PTST, CHLOROPLASTIC"/>
    <property type="match status" value="1"/>
</dbReference>
<evidence type="ECO:0000259" key="1">
    <source>
        <dbReference type="Pfam" id="PF16561"/>
    </source>
</evidence>
<dbReference type="InterPro" id="IPR032640">
    <property type="entry name" value="AMPK1_CBM"/>
</dbReference>
<dbReference type="EMBL" id="LFYR01001978">
    <property type="protein sequence ID" value="KMZ57999.1"/>
    <property type="molecule type" value="Genomic_DNA"/>
</dbReference>
<dbReference type="InterPro" id="IPR014756">
    <property type="entry name" value="Ig_E-set"/>
</dbReference>
<organism evidence="2 3">
    <name type="scientific">Zostera marina</name>
    <name type="common">Eelgrass</name>
    <dbReference type="NCBI Taxonomy" id="29655"/>
    <lineage>
        <taxon>Eukaryota</taxon>
        <taxon>Viridiplantae</taxon>
        <taxon>Streptophyta</taxon>
        <taxon>Embryophyta</taxon>
        <taxon>Tracheophyta</taxon>
        <taxon>Spermatophyta</taxon>
        <taxon>Magnoliopsida</taxon>
        <taxon>Liliopsida</taxon>
        <taxon>Zosteraceae</taxon>
        <taxon>Zostera</taxon>
    </lineage>
</organism>
<dbReference type="CDD" id="cd02859">
    <property type="entry name" value="E_set_AMPKbeta_like_N"/>
    <property type="match status" value="1"/>
</dbReference>
<feature type="domain" description="AMP-activated protein kinase glycogen-binding" evidence="1">
    <location>
        <begin position="65"/>
        <end position="123"/>
    </location>
</feature>
<dbReference type="InterPro" id="IPR013783">
    <property type="entry name" value="Ig-like_fold"/>
</dbReference>
<dbReference type="PANTHER" id="PTHR47342:SF1">
    <property type="entry name" value="PROTEIN PTST, CHLOROPLASTIC"/>
    <property type="match status" value="1"/>
</dbReference>
<proteinExistence type="predicted"/>
<dbReference type="Gene3D" id="2.60.40.10">
    <property type="entry name" value="Immunoglobulins"/>
    <property type="match status" value="1"/>
</dbReference>
<dbReference type="SUPFAM" id="SSF81296">
    <property type="entry name" value="E set domains"/>
    <property type="match status" value="1"/>
</dbReference>
<accession>A0A0K9NMI7</accession>
<comment type="caution">
    <text evidence="2">The sequence shown here is derived from an EMBL/GenBank/DDBJ whole genome shotgun (WGS) entry which is preliminary data.</text>
</comment>
<reference evidence="3" key="1">
    <citation type="journal article" date="2016" name="Nature">
        <title>The genome of the seagrass Zostera marina reveals angiosperm adaptation to the sea.</title>
        <authorList>
            <person name="Olsen J.L."/>
            <person name="Rouze P."/>
            <person name="Verhelst B."/>
            <person name="Lin Y.-C."/>
            <person name="Bayer T."/>
            <person name="Collen J."/>
            <person name="Dattolo E."/>
            <person name="De Paoli E."/>
            <person name="Dittami S."/>
            <person name="Maumus F."/>
            <person name="Michel G."/>
            <person name="Kersting A."/>
            <person name="Lauritano C."/>
            <person name="Lohaus R."/>
            <person name="Toepel M."/>
            <person name="Tonon T."/>
            <person name="Vanneste K."/>
            <person name="Amirebrahimi M."/>
            <person name="Brakel J."/>
            <person name="Bostroem C."/>
            <person name="Chovatia M."/>
            <person name="Grimwood J."/>
            <person name="Jenkins J.W."/>
            <person name="Jueterbock A."/>
            <person name="Mraz A."/>
            <person name="Stam W.T."/>
            <person name="Tice H."/>
            <person name="Bornberg-Bauer E."/>
            <person name="Green P.J."/>
            <person name="Pearson G.A."/>
            <person name="Procaccini G."/>
            <person name="Duarte C.M."/>
            <person name="Schmutz J."/>
            <person name="Reusch T.B.H."/>
            <person name="Van de Peer Y."/>
        </authorList>
    </citation>
    <scope>NUCLEOTIDE SEQUENCE [LARGE SCALE GENOMIC DNA]</scope>
    <source>
        <strain evidence="3">cv. Finnish</strain>
    </source>
</reference>
<dbReference type="Pfam" id="PF16561">
    <property type="entry name" value="AMPK1_CBM"/>
    <property type="match status" value="1"/>
</dbReference>
<evidence type="ECO:0000313" key="3">
    <source>
        <dbReference type="Proteomes" id="UP000036987"/>
    </source>
</evidence>
<sequence length="132" mass="14921">VLVGLAEELASSRIMVGKRSINAEYMHSYLLSRLEGFSEKLKQQIKGVDLIKFKEVSLSWIGMAKVMGSFDGWSRGVSMSPEYDGFSTKFSTTLRLKPGRYEIKYLVDEAWHLSPELPTVGEDLMENNILIV</sequence>
<name>A0A0K9NMI7_ZOSMR</name>